<dbReference type="PANTHER" id="PTHR38471">
    <property type="entry name" value="FOUR HELIX BUNDLE PROTEIN"/>
    <property type="match status" value="1"/>
</dbReference>
<dbReference type="eggNOG" id="COG0399">
    <property type="taxonomic scope" value="Bacteria"/>
</dbReference>
<dbReference type="GO" id="GO:0005840">
    <property type="term" value="C:ribosome"/>
    <property type="evidence" value="ECO:0007669"/>
    <property type="project" value="UniProtKB-KW"/>
</dbReference>
<dbReference type="KEGG" id="afn:Acfer_0577"/>
<dbReference type="Gene3D" id="1.20.1440.60">
    <property type="entry name" value="23S rRNA-intervening sequence"/>
    <property type="match status" value="1"/>
</dbReference>
<dbReference type="GeneID" id="78335880"/>
<dbReference type="CDD" id="cd16377">
    <property type="entry name" value="23S_rRNA_IVP_like"/>
    <property type="match status" value="1"/>
</dbReference>
<evidence type="ECO:0000313" key="2">
    <source>
        <dbReference type="Proteomes" id="UP000001902"/>
    </source>
</evidence>
<protein>
    <submittedName>
        <fullName evidence="1">S23 ribosomal protein</fullName>
    </submittedName>
</protein>
<dbReference type="AlphaFoldDB" id="D2RIS4"/>
<dbReference type="InterPro" id="IPR012657">
    <property type="entry name" value="23S_rRNA-intervening_sequence"/>
</dbReference>
<gene>
    <name evidence="1" type="ordered locus">Acfer_0577</name>
</gene>
<dbReference type="SUPFAM" id="SSF158446">
    <property type="entry name" value="IVS-encoded protein-like"/>
    <property type="match status" value="1"/>
</dbReference>
<evidence type="ECO:0000313" key="1">
    <source>
        <dbReference type="EMBL" id="ADB46976.1"/>
    </source>
</evidence>
<keyword evidence="1" id="KW-0687">Ribonucleoprotein</keyword>
<dbReference type="PANTHER" id="PTHR38471:SF2">
    <property type="entry name" value="FOUR HELIX BUNDLE PROTEIN"/>
    <property type="match status" value="1"/>
</dbReference>
<proteinExistence type="predicted"/>
<dbReference type="RefSeq" id="WP_012937966.1">
    <property type="nucleotide sequence ID" value="NC_013740.1"/>
</dbReference>
<dbReference type="EMBL" id="CP001859">
    <property type="protein sequence ID" value="ADB46976.1"/>
    <property type="molecule type" value="Genomic_DNA"/>
</dbReference>
<dbReference type="Proteomes" id="UP000001902">
    <property type="component" value="Chromosome"/>
</dbReference>
<keyword evidence="1" id="KW-0689">Ribosomal protein</keyword>
<reference evidence="1 2" key="1">
    <citation type="journal article" date="2010" name="Stand. Genomic Sci.">
        <title>Complete genome sequence of Acidaminococcus fermentans type strain (VR4).</title>
        <authorList>
            <person name="Chang Y.J."/>
            <person name="Pukall R."/>
            <person name="Saunders E."/>
            <person name="Lapidus A."/>
            <person name="Copeland A."/>
            <person name="Nolan M."/>
            <person name="Glavina Del Rio T."/>
            <person name="Lucas S."/>
            <person name="Chen F."/>
            <person name="Tice H."/>
            <person name="Cheng J.F."/>
            <person name="Han C."/>
            <person name="Detter J.C."/>
            <person name="Bruce D."/>
            <person name="Goodwin L."/>
            <person name="Pitluck S."/>
            <person name="Mikhailova N."/>
            <person name="Liolios K."/>
            <person name="Pati A."/>
            <person name="Ivanova N."/>
            <person name="Mavromatis K."/>
            <person name="Chen A."/>
            <person name="Palaniappan K."/>
            <person name="Land M."/>
            <person name="Hauser L."/>
            <person name="Jeffries C.D."/>
            <person name="Brettin T."/>
            <person name="Rohde M."/>
            <person name="Goker M."/>
            <person name="Bristow J."/>
            <person name="Eisen J.A."/>
            <person name="Markowitz V."/>
            <person name="Hugenholtz P."/>
            <person name="Kyrpides N.C."/>
            <person name="Klenk H.P."/>
        </authorList>
    </citation>
    <scope>NUCLEOTIDE SEQUENCE [LARGE SCALE GENOMIC DNA]</scope>
    <source>
        <strain evidence="2">ATCC 25085 / DSM 20731 / CCUG 9996 / CIP 106432 / VR4</strain>
    </source>
</reference>
<keyword evidence="2" id="KW-1185">Reference proteome</keyword>
<dbReference type="Pfam" id="PF05635">
    <property type="entry name" value="23S_rRNA_IVP"/>
    <property type="match status" value="1"/>
</dbReference>
<dbReference type="STRING" id="591001.Acfer_0577"/>
<dbReference type="NCBIfam" id="NF008911">
    <property type="entry name" value="PRK12275.1-2"/>
    <property type="match status" value="1"/>
</dbReference>
<dbReference type="HOGENOM" id="CLU_129874_0_6_9"/>
<name>D2RIS4_ACIFV</name>
<organism evidence="1 2">
    <name type="scientific">Acidaminococcus fermentans (strain ATCC 25085 / DSM 20731 / CCUG 9996 / CIP 106432 / VR4)</name>
    <dbReference type="NCBI Taxonomy" id="591001"/>
    <lineage>
        <taxon>Bacteria</taxon>
        <taxon>Bacillati</taxon>
        <taxon>Bacillota</taxon>
        <taxon>Negativicutes</taxon>
        <taxon>Acidaminococcales</taxon>
        <taxon>Acidaminococcaceae</taxon>
        <taxon>Acidaminococcus</taxon>
    </lineage>
</organism>
<dbReference type="NCBIfam" id="TIGR02436">
    <property type="entry name" value="four helix bundle protein"/>
    <property type="match status" value="1"/>
</dbReference>
<accession>D2RIS4</accession>
<dbReference type="InterPro" id="IPR036583">
    <property type="entry name" value="23S_rRNA_IVS_sf"/>
</dbReference>
<sequence length="121" mass="14045">MAVISYQDLMVWQKAMNLAKNVYCLTRKLPQEEKYALSDQMRRAVVSIPANIAEGQSRRTTKDFVHFLYIAKGSNAELMTHLMLCHSFEYIPTKEFQTVKQQSDEVGMLLNLLIRSLEKKM</sequence>